<dbReference type="Proteomes" id="UP000308114">
    <property type="component" value="Unassembled WGS sequence"/>
</dbReference>
<dbReference type="Pfam" id="PF03845">
    <property type="entry name" value="Spore_permease"/>
    <property type="match status" value="1"/>
</dbReference>
<feature type="transmembrane region" description="Helical" evidence="8">
    <location>
        <begin position="305"/>
        <end position="322"/>
    </location>
</feature>
<feature type="transmembrane region" description="Helical" evidence="8">
    <location>
        <begin position="269"/>
        <end position="293"/>
    </location>
</feature>
<evidence type="ECO:0000256" key="6">
    <source>
        <dbReference type="ARBA" id="ARBA00022989"/>
    </source>
</evidence>
<feature type="transmembrane region" description="Helical" evidence="8">
    <location>
        <begin position="38"/>
        <end position="62"/>
    </location>
</feature>
<evidence type="ECO:0000313" key="10">
    <source>
        <dbReference type="Proteomes" id="UP000308114"/>
    </source>
</evidence>
<accession>A0A4U2PUV7</accession>
<feature type="transmembrane region" description="Helical" evidence="8">
    <location>
        <begin position="218"/>
        <end position="239"/>
    </location>
</feature>
<evidence type="ECO:0000256" key="7">
    <source>
        <dbReference type="ARBA" id="ARBA00023136"/>
    </source>
</evidence>
<comment type="similarity">
    <text evidence="2">Belongs to the amino acid-polyamine-organocation (APC) superfamily. Spore germination protein (SGP) (TC 2.A.3.9) family.</text>
</comment>
<keyword evidence="4" id="KW-0309">Germination</keyword>
<evidence type="ECO:0000256" key="1">
    <source>
        <dbReference type="ARBA" id="ARBA00004141"/>
    </source>
</evidence>
<dbReference type="GO" id="GO:0016020">
    <property type="term" value="C:membrane"/>
    <property type="evidence" value="ECO:0007669"/>
    <property type="project" value="UniProtKB-SubCell"/>
</dbReference>
<gene>
    <name evidence="9" type="ORF">C1I60_21935</name>
</gene>
<dbReference type="EMBL" id="PNXQ01000016">
    <property type="protein sequence ID" value="TKH41966.1"/>
    <property type="molecule type" value="Genomic_DNA"/>
</dbReference>
<proteinExistence type="inferred from homology"/>
<evidence type="ECO:0000256" key="4">
    <source>
        <dbReference type="ARBA" id="ARBA00022544"/>
    </source>
</evidence>
<keyword evidence="3" id="KW-0813">Transport</keyword>
<dbReference type="PANTHER" id="PTHR34975">
    <property type="entry name" value="SPORE GERMINATION PROTEIN A2"/>
    <property type="match status" value="1"/>
</dbReference>
<dbReference type="GO" id="GO:0009847">
    <property type="term" value="P:spore germination"/>
    <property type="evidence" value="ECO:0007669"/>
    <property type="project" value="InterPro"/>
</dbReference>
<dbReference type="PANTHER" id="PTHR34975:SF2">
    <property type="entry name" value="SPORE GERMINATION PROTEIN A2"/>
    <property type="match status" value="1"/>
</dbReference>
<dbReference type="RefSeq" id="WP_137063605.1">
    <property type="nucleotide sequence ID" value="NZ_PNXQ01000016.1"/>
</dbReference>
<keyword evidence="7 8" id="KW-0472">Membrane</keyword>
<feature type="transmembrane region" description="Helical" evidence="8">
    <location>
        <begin position="141"/>
        <end position="163"/>
    </location>
</feature>
<evidence type="ECO:0000256" key="2">
    <source>
        <dbReference type="ARBA" id="ARBA00007998"/>
    </source>
</evidence>
<keyword evidence="5 8" id="KW-0812">Transmembrane</keyword>
<dbReference type="Gene3D" id="1.20.1740.10">
    <property type="entry name" value="Amino acid/polyamine transporter I"/>
    <property type="match status" value="1"/>
</dbReference>
<feature type="transmembrane region" description="Helical" evidence="8">
    <location>
        <begin position="118"/>
        <end position="134"/>
    </location>
</feature>
<feature type="transmembrane region" description="Helical" evidence="8">
    <location>
        <begin position="83"/>
        <end position="106"/>
    </location>
</feature>
<reference evidence="9 10" key="1">
    <citation type="submission" date="2018-01" db="EMBL/GenBank/DDBJ databases">
        <title>Bacillales members from the olive rhizosphere are effective biological control agents against Verticillium dahliae.</title>
        <authorList>
            <person name="Gomez-Lama C."/>
            <person name="Legarda G."/>
            <person name="Ruano-Rosa D."/>
            <person name="Pizarro-Tobias P."/>
            <person name="Valverde-Corredor A."/>
            <person name="Niqui J.L."/>
            <person name="Trivino J.C."/>
            <person name="Roca A."/>
            <person name="Mercado-Blanco J."/>
        </authorList>
    </citation>
    <scope>NUCLEOTIDE SEQUENCE [LARGE SCALE GENOMIC DNA]</scope>
    <source>
        <strain evidence="9 10">PIC167</strain>
    </source>
</reference>
<evidence type="ECO:0000256" key="3">
    <source>
        <dbReference type="ARBA" id="ARBA00022448"/>
    </source>
</evidence>
<feature type="transmembrane region" description="Helical" evidence="8">
    <location>
        <begin position="12"/>
        <end position="32"/>
    </location>
</feature>
<dbReference type="NCBIfam" id="TIGR00912">
    <property type="entry name" value="2A0309"/>
    <property type="match status" value="1"/>
</dbReference>
<evidence type="ECO:0000256" key="5">
    <source>
        <dbReference type="ARBA" id="ARBA00022692"/>
    </source>
</evidence>
<feature type="transmembrane region" description="Helical" evidence="8">
    <location>
        <begin position="337"/>
        <end position="355"/>
    </location>
</feature>
<name>A0A4U2PUV7_9BACL</name>
<protein>
    <submittedName>
        <fullName evidence="9">Spore gernimation protein GerK</fullName>
    </submittedName>
</protein>
<comment type="caution">
    <text evidence="9">The sequence shown here is derived from an EMBL/GenBank/DDBJ whole genome shotgun (WGS) entry which is preliminary data.</text>
</comment>
<feature type="transmembrane region" description="Helical" evidence="8">
    <location>
        <begin position="189"/>
        <end position="206"/>
    </location>
</feature>
<evidence type="ECO:0000313" key="9">
    <source>
        <dbReference type="EMBL" id="TKH41966.1"/>
    </source>
</evidence>
<keyword evidence="6 8" id="KW-1133">Transmembrane helix</keyword>
<comment type="subcellular location">
    <subcellularLocation>
        <location evidence="1">Membrane</location>
        <topology evidence="1">Multi-pass membrane protein</topology>
    </subcellularLocation>
</comment>
<evidence type="ECO:0000256" key="8">
    <source>
        <dbReference type="SAM" id="Phobius"/>
    </source>
</evidence>
<organism evidence="9 10">
    <name type="scientific">Paenibacillus terrae</name>
    <dbReference type="NCBI Taxonomy" id="159743"/>
    <lineage>
        <taxon>Bacteria</taxon>
        <taxon>Bacillati</taxon>
        <taxon>Bacillota</taxon>
        <taxon>Bacilli</taxon>
        <taxon>Bacillales</taxon>
        <taxon>Paenibacillaceae</taxon>
        <taxon>Paenibacillus</taxon>
    </lineage>
</organism>
<dbReference type="InterPro" id="IPR004761">
    <property type="entry name" value="Spore_GerAB"/>
</dbReference>
<sequence>MNKESTITQGQLFFLIIKFEIGVDILSLPYQMHLSSKGGGWISVIIGGILIQLIILMCWLLLRRFPSSSIYQILTRITGSWMGKILTVAYIIYYLLMGTSVLVSAYDVINRWMLQKTPRWAILALILFSSIYLVRENLRTIARVLVLISFLIVPMMFLISYGIKQANLLYLLPLTEAGWPHIIIGSKETLLAMFGFEFILVVFPMVEGKSKGKLKSLLLANGVVVLLYGFTILTCTSVFSPQQLDLMPEPVIYLLRSIPLGTMDRVDFIFLPIWLISIFGSISGYYYAASYGLGYLFKKKNHKQAVPFVVFVSCIIACIPQKREDFDLVGTIANNSAYFFLIALPLLLLILSYIFNKKEEPGT</sequence>
<dbReference type="AlphaFoldDB" id="A0A4U2PUV7"/>